<reference evidence="1 2" key="1">
    <citation type="submission" date="2023-02" db="EMBL/GenBank/DDBJ databases">
        <title>Comparative genome analysis of Eubacterium limosum species.</title>
        <authorList>
            <person name="Bak J.E."/>
        </authorList>
    </citation>
    <scope>NUCLEOTIDE SEQUENCE [LARGE SCALE GENOMIC DNA]</scope>
    <source>
        <strain evidence="1 2">KGMB01548</strain>
    </source>
</reference>
<evidence type="ECO:0000313" key="1">
    <source>
        <dbReference type="EMBL" id="MDE1470356.1"/>
    </source>
</evidence>
<comment type="caution">
    <text evidence="1">The sequence shown here is derived from an EMBL/GenBank/DDBJ whole genome shotgun (WGS) entry which is preliminary data.</text>
</comment>
<organism evidence="1 2">
    <name type="scientific">Eubacterium limosum</name>
    <dbReference type="NCBI Taxonomy" id="1736"/>
    <lineage>
        <taxon>Bacteria</taxon>
        <taxon>Bacillati</taxon>
        <taxon>Bacillota</taxon>
        <taxon>Clostridia</taxon>
        <taxon>Eubacteriales</taxon>
        <taxon>Eubacteriaceae</taxon>
        <taxon>Eubacterium</taxon>
    </lineage>
</organism>
<protein>
    <recommendedName>
        <fullName evidence="3">Phage head-tail joining protein</fullName>
    </recommendedName>
</protein>
<dbReference type="EMBL" id="JAQSVD010000003">
    <property type="protein sequence ID" value="MDE1470356.1"/>
    <property type="molecule type" value="Genomic_DNA"/>
</dbReference>
<keyword evidence="2" id="KW-1185">Reference proteome</keyword>
<dbReference type="RefSeq" id="WP_090415425.1">
    <property type="nucleotide sequence ID" value="NZ_JAJCLO010000031.1"/>
</dbReference>
<evidence type="ECO:0008006" key="3">
    <source>
        <dbReference type="Google" id="ProtNLM"/>
    </source>
</evidence>
<proteinExistence type="predicted"/>
<evidence type="ECO:0000313" key="2">
    <source>
        <dbReference type="Proteomes" id="UP001215087"/>
    </source>
</evidence>
<sequence>MLLDSGVLKICSVENIANPGDMPIDKLVEKSKHWYGDRTVGMTRYFAAKQADNEVERLVRIWQDKSITTRNYCVCDEVQYKILQVQHLLDEDSLRVTDLTLERLGDPFVVD</sequence>
<dbReference type="Proteomes" id="UP001215087">
    <property type="component" value="Unassembled WGS sequence"/>
</dbReference>
<accession>A0ABT5UN41</accession>
<gene>
    <name evidence="1" type="ORF">PTZ04_08800</name>
</gene>
<name>A0ABT5UN41_EUBLI</name>